<sequence>MSMLTKRPGLLPNAMEARLISDTLKVVCNEAVVVLLQRSIQHHVVLRHLGLRSPPRPRCPASYWVPNQLISEPLEIWLASNIAQLLMRIKLAAREEH</sequence>
<gene>
    <name evidence="1" type="ORF">SAMN02982919_03227</name>
</gene>
<name>A0A1H9SVP4_9BURK</name>
<dbReference type="AlphaFoldDB" id="A0A1H9SVP4"/>
<evidence type="ECO:0000313" key="1">
    <source>
        <dbReference type="EMBL" id="SER88449.1"/>
    </source>
</evidence>
<keyword evidence="2" id="KW-1185">Reference proteome</keyword>
<dbReference type="Proteomes" id="UP000199766">
    <property type="component" value="Unassembled WGS sequence"/>
</dbReference>
<proteinExistence type="predicted"/>
<accession>A0A1H9SVP4</accession>
<reference evidence="1 2" key="1">
    <citation type="submission" date="2016-10" db="EMBL/GenBank/DDBJ databases">
        <authorList>
            <person name="de Groot N.N."/>
        </authorList>
    </citation>
    <scope>NUCLEOTIDE SEQUENCE [LARGE SCALE GENOMIC DNA]</scope>
    <source>
        <strain evidence="1 2">ATCC 35958</strain>
    </source>
</reference>
<evidence type="ECO:0000313" key="2">
    <source>
        <dbReference type="Proteomes" id="UP000199766"/>
    </source>
</evidence>
<organism evidence="1 2">
    <name type="scientific">Giesbergeria anulus</name>
    <dbReference type="NCBI Taxonomy" id="180197"/>
    <lineage>
        <taxon>Bacteria</taxon>
        <taxon>Pseudomonadati</taxon>
        <taxon>Pseudomonadota</taxon>
        <taxon>Betaproteobacteria</taxon>
        <taxon>Burkholderiales</taxon>
        <taxon>Comamonadaceae</taxon>
        <taxon>Giesbergeria</taxon>
    </lineage>
</organism>
<protein>
    <submittedName>
        <fullName evidence="1">Uncharacterized protein</fullName>
    </submittedName>
</protein>
<dbReference type="EMBL" id="FOGD01000024">
    <property type="protein sequence ID" value="SER88449.1"/>
    <property type="molecule type" value="Genomic_DNA"/>
</dbReference>